<evidence type="ECO:0000313" key="16">
    <source>
        <dbReference type="Proteomes" id="UP000005207"/>
    </source>
</evidence>
<keyword evidence="9 11" id="KW-0788">Thiol protease</keyword>
<feature type="compositionally biased region" description="Polar residues" evidence="12">
    <location>
        <begin position="635"/>
        <end position="646"/>
    </location>
</feature>
<evidence type="ECO:0000256" key="12">
    <source>
        <dbReference type="SAM" id="MobiDB-lite"/>
    </source>
</evidence>
<evidence type="ECO:0000256" key="1">
    <source>
        <dbReference type="ARBA" id="ARBA00000707"/>
    </source>
</evidence>
<accession>A0A669DVM4</accession>
<dbReference type="InterPro" id="IPR029346">
    <property type="entry name" value="USP_C"/>
</dbReference>
<dbReference type="InterPro" id="IPR028889">
    <property type="entry name" value="USP"/>
</dbReference>
<keyword evidence="7 11" id="KW-0833">Ubl conjugation pathway</keyword>
<dbReference type="GeneTree" id="ENSGT00940000154932"/>
<evidence type="ECO:0000256" key="11">
    <source>
        <dbReference type="RuleBase" id="RU366025"/>
    </source>
</evidence>
<dbReference type="GO" id="GO:0005737">
    <property type="term" value="C:cytoplasm"/>
    <property type="evidence" value="ECO:0007669"/>
    <property type="project" value="UniProtKB-SubCell"/>
</dbReference>
<dbReference type="EC" id="3.4.19.12" evidence="11"/>
<feature type="compositionally biased region" description="Acidic residues" evidence="12">
    <location>
        <begin position="595"/>
        <end position="611"/>
    </location>
</feature>
<dbReference type="Pfam" id="PF14836">
    <property type="entry name" value="Ubiquitin_3"/>
    <property type="match status" value="1"/>
</dbReference>
<comment type="catalytic activity">
    <reaction evidence="1 11">
        <text>Thiol-dependent hydrolysis of ester, thioester, amide, peptide and isopeptide bonds formed by the C-terminal Gly of ubiquitin (a 76-residue protein attached to proteins as an intracellular targeting signal).</text>
        <dbReference type="EC" id="3.4.19.12"/>
    </reaction>
</comment>
<dbReference type="FunFam" id="3.30.2230.10:FF:000003">
    <property type="entry name" value="ubiquitin carboxyl-terminal hydrolase 15 isoform X1"/>
    <property type="match status" value="1"/>
</dbReference>
<dbReference type="PROSITE" id="PS00972">
    <property type="entry name" value="USP_1"/>
    <property type="match status" value="1"/>
</dbReference>
<feature type="domain" description="USP" evidence="13">
    <location>
        <begin position="269"/>
        <end position="867"/>
    </location>
</feature>
<reference evidence="15" key="3">
    <citation type="submission" date="2025-09" db="UniProtKB">
        <authorList>
            <consortium name="Ensembl"/>
        </authorList>
    </citation>
    <scope>IDENTIFICATION</scope>
</reference>
<evidence type="ECO:0000256" key="7">
    <source>
        <dbReference type="ARBA" id="ARBA00022786"/>
    </source>
</evidence>
<dbReference type="AlphaFoldDB" id="A0A669DVM4"/>
<dbReference type="GO" id="GO:0006508">
    <property type="term" value="P:proteolysis"/>
    <property type="evidence" value="ECO:0007669"/>
    <property type="project" value="UniProtKB-KW"/>
</dbReference>
<dbReference type="GO" id="GO:0016579">
    <property type="term" value="P:protein deubiquitination"/>
    <property type="evidence" value="ECO:0007669"/>
    <property type="project" value="InterPro"/>
</dbReference>
<sequence length="876" mass="100757">MAEGGAADLDTQRGEVATLLKTQLRKGDTWYLVDSHWFKQWKKYVGFDSWDKYQMGDQNVYPGPVDNSGLLKDGDVLAIKEHLIDELDYILVPTEGWNKLVSWYGLTEGQEPIARKVVEQGMFVKHCKVEVYLTELKLCEDSNMDNVITKRFSKADTIDMIEKEMRKLFSIPDEKETRLWNRYMSNTFEPLNKPDSTIQDAGLYQGQVLVIEQKNEDGTWPRGSTAPNNGIRFLLCTQTLLYSLPSYHPYSNSYDYSDQSRQSERSGLCGLSNLGNTCFMNSAVQCLSNTPPLTEYFLKDKYTDELNEDNPLGMKGEIARAYAELIKQLWSGKYSYVTPRPFKTQVGRFAPQFSGYQQQDSHELLAFLLDGLHEDLNRIRKKPYIQLKDANGRPDKVVAEEAWENHIKRNDSIIVDIFHGLFKSTLVCPVCSKVSVTFDPFCYLTLPLPMKKERTLEVYLVRLDPLAKPTQYKLTVPKVGYISDLCTSLSNLSGVPAEKMIVTDIYNHRFHRIFATNENLSSIMERDDIYVFEVAVNRVEDTDHVVIPVHLREKYKQSGYNHTSTPLFGQPFLIAVPRTLSEDKLYNMLLQREMETDEQDDESSQDQELPSENDNSQSEDSVGGDNELENGVVGPQNSTKGQQTSGHNRKRLFTFQFNNMGKTDFSLIKEDTRQIHFNSCHFRQLIQKCFTLTTIHLCLWEQDFDKHESMEYKPQKKAFFKLKDCIELFTTKEKLGAEDPWYCPNCKQHQQATKKLDLWSLPPVLVVHLKRFSYSRYMRDKLDSLVDFPLRDLDMSEFLINPNAGPCRYDLIAVSNHYGGMGGGHYTGYAKNKDDGKWYNFDDSSVSPASEDQIVVSVLICKSHRQQDELCSCQTV</sequence>
<reference evidence="15" key="2">
    <citation type="submission" date="2025-08" db="UniProtKB">
        <authorList>
            <consortium name="Ensembl"/>
        </authorList>
    </citation>
    <scope>IDENTIFICATION</scope>
</reference>
<keyword evidence="10" id="KW-0539">Nucleus</keyword>
<keyword evidence="5" id="KW-0963">Cytoplasm</keyword>
<name>A0A669DVM4_ORENI</name>
<comment type="similarity">
    <text evidence="4 11">Belongs to the peptidase C19 family.</text>
</comment>
<evidence type="ECO:0000256" key="10">
    <source>
        <dbReference type="ARBA" id="ARBA00023242"/>
    </source>
</evidence>
<feature type="region of interest" description="Disordered" evidence="12">
    <location>
        <begin position="594"/>
        <end position="646"/>
    </location>
</feature>
<proteinExistence type="inferred from homology"/>
<dbReference type="GO" id="GO:0004843">
    <property type="term" value="F:cysteine-type deubiquitinase activity"/>
    <property type="evidence" value="ECO:0007669"/>
    <property type="project" value="UniProtKB-UniRule"/>
</dbReference>
<dbReference type="Gene3D" id="3.10.20.90">
    <property type="entry name" value="Phosphatidylinositol 3-kinase Catalytic Subunit, Chain A, domain 1"/>
    <property type="match status" value="1"/>
</dbReference>
<dbReference type="InterPro" id="IPR035927">
    <property type="entry name" value="DUSP-like_sf"/>
</dbReference>
<evidence type="ECO:0000256" key="4">
    <source>
        <dbReference type="ARBA" id="ARBA00009085"/>
    </source>
</evidence>
<organism evidence="15 16">
    <name type="scientific">Oreochromis niloticus</name>
    <name type="common">Nile tilapia</name>
    <name type="synonym">Tilapia nilotica</name>
    <dbReference type="NCBI Taxonomy" id="8128"/>
    <lineage>
        <taxon>Eukaryota</taxon>
        <taxon>Metazoa</taxon>
        <taxon>Chordata</taxon>
        <taxon>Craniata</taxon>
        <taxon>Vertebrata</taxon>
        <taxon>Euteleostomi</taxon>
        <taxon>Actinopterygii</taxon>
        <taxon>Neopterygii</taxon>
        <taxon>Teleostei</taxon>
        <taxon>Neoteleostei</taxon>
        <taxon>Acanthomorphata</taxon>
        <taxon>Ovalentaria</taxon>
        <taxon>Cichlomorphae</taxon>
        <taxon>Cichliformes</taxon>
        <taxon>Cichlidae</taxon>
        <taxon>African cichlids</taxon>
        <taxon>Pseudocrenilabrinae</taxon>
        <taxon>Oreochromini</taxon>
        <taxon>Oreochromis</taxon>
    </lineage>
</organism>
<evidence type="ECO:0000256" key="8">
    <source>
        <dbReference type="ARBA" id="ARBA00022801"/>
    </source>
</evidence>
<keyword evidence="6 11" id="KW-0645">Protease</keyword>
<dbReference type="Gene3D" id="3.90.70.10">
    <property type="entry name" value="Cysteine proteinases"/>
    <property type="match status" value="2"/>
</dbReference>
<dbReference type="Pfam" id="PF00443">
    <property type="entry name" value="UCH"/>
    <property type="match status" value="1"/>
</dbReference>
<dbReference type="FunFam" id="3.90.70.10:FF:000013">
    <property type="entry name" value="ubiquitin carboxyl-terminal hydrolase 15 isoform X1"/>
    <property type="match status" value="1"/>
</dbReference>
<dbReference type="GO" id="GO:0005634">
    <property type="term" value="C:nucleus"/>
    <property type="evidence" value="ECO:0007669"/>
    <property type="project" value="UniProtKB-SubCell"/>
</dbReference>
<evidence type="ECO:0000313" key="15">
    <source>
        <dbReference type="Ensembl" id="ENSONIP00000063429.1"/>
    </source>
</evidence>
<gene>
    <name evidence="15" type="primary">USP15</name>
</gene>
<keyword evidence="8 11" id="KW-0378">Hydrolase</keyword>
<dbReference type="InterPro" id="IPR050185">
    <property type="entry name" value="Ub_carboxyl-term_hydrolase"/>
</dbReference>
<dbReference type="InterPro" id="IPR001394">
    <property type="entry name" value="Peptidase_C19_UCH"/>
</dbReference>
<dbReference type="SMART" id="SM00695">
    <property type="entry name" value="DUSP"/>
    <property type="match status" value="1"/>
</dbReference>
<evidence type="ECO:0000259" key="14">
    <source>
        <dbReference type="PROSITE" id="PS51283"/>
    </source>
</evidence>
<dbReference type="SUPFAM" id="SSF143791">
    <property type="entry name" value="DUSP-like"/>
    <property type="match status" value="1"/>
</dbReference>
<dbReference type="Ensembl" id="ENSONIT00000038686.1">
    <property type="protein sequence ID" value="ENSONIP00000063429.1"/>
    <property type="gene ID" value="ENSONIG00000009776.2"/>
</dbReference>
<evidence type="ECO:0000256" key="9">
    <source>
        <dbReference type="ARBA" id="ARBA00022807"/>
    </source>
</evidence>
<reference evidence="16" key="1">
    <citation type="submission" date="2012-01" db="EMBL/GenBank/DDBJ databases">
        <title>The Genome Sequence of Oreochromis niloticus (Nile Tilapia).</title>
        <authorList>
            <consortium name="Broad Institute Genome Assembly Team"/>
            <consortium name="Broad Institute Sequencing Platform"/>
            <person name="Di Palma F."/>
            <person name="Johnson J."/>
            <person name="Lander E.S."/>
            <person name="Lindblad-Toh K."/>
        </authorList>
    </citation>
    <scope>NUCLEOTIDE SEQUENCE [LARGE SCALE GENOMIC DNA]</scope>
</reference>
<dbReference type="PANTHER" id="PTHR21646">
    <property type="entry name" value="UBIQUITIN CARBOXYL-TERMINAL HYDROLASE"/>
    <property type="match status" value="1"/>
</dbReference>
<protein>
    <recommendedName>
        <fullName evidence="11">Ubiquitin carboxyl-terminal hydrolase</fullName>
        <ecNumber evidence="11">3.4.19.12</ecNumber>
    </recommendedName>
</protein>
<dbReference type="InterPro" id="IPR038765">
    <property type="entry name" value="Papain-like_cys_pep_sf"/>
</dbReference>
<evidence type="ECO:0000256" key="5">
    <source>
        <dbReference type="ARBA" id="ARBA00022490"/>
    </source>
</evidence>
<dbReference type="InterPro" id="IPR018200">
    <property type="entry name" value="USP_CS"/>
</dbReference>
<dbReference type="FunFam" id="3.10.20.90:FF:000020">
    <property type="entry name" value="ubiquitin carboxyl-terminal hydrolase 15 isoform X2"/>
    <property type="match status" value="1"/>
</dbReference>
<dbReference type="InterPro" id="IPR028135">
    <property type="entry name" value="Ub_USP-typ"/>
</dbReference>
<evidence type="ECO:0000256" key="6">
    <source>
        <dbReference type="ARBA" id="ARBA00022670"/>
    </source>
</evidence>
<dbReference type="Proteomes" id="UP000005207">
    <property type="component" value="Linkage group LG17"/>
</dbReference>
<evidence type="ECO:0000256" key="3">
    <source>
        <dbReference type="ARBA" id="ARBA00004496"/>
    </source>
</evidence>
<dbReference type="SUPFAM" id="SSF54001">
    <property type="entry name" value="Cysteine proteinases"/>
    <property type="match status" value="1"/>
</dbReference>
<dbReference type="PROSITE" id="PS00973">
    <property type="entry name" value="USP_2"/>
    <property type="match status" value="1"/>
</dbReference>
<dbReference type="PROSITE" id="PS51283">
    <property type="entry name" value="DUSP"/>
    <property type="match status" value="1"/>
</dbReference>
<dbReference type="PROSITE" id="PS50235">
    <property type="entry name" value="USP_3"/>
    <property type="match status" value="1"/>
</dbReference>
<keyword evidence="16" id="KW-1185">Reference proteome</keyword>
<dbReference type="Pfam" id="PF14533">
    <property type="entry name" value="USP7_C2"/>
    <property type="match status" value="1"/>
</dbReference>
<evidence type="ECO:0000259" key="13">
    <source>
        <dbReference type="PROSITE" id="PS50235"/>
    </source>
</evidence>
<feature type="domain" description="DUSP" evidence="14">
    <location>
        <begin position="7"/>
        <end position="118"/>
    </location>
</feature>
<dbReference type="PANTHER" id="PTHR21646:SF28">
    <property type="entry name" value="UBIQUITIN CARBOXYL-TERMINAL HYDROLASE 15"/>
    <property type="match status" value="1"/>
</dbReference>
<comment type="subcellular location">
    <subcellularLocation>
        <location evidence="3">Cytoplasm</location>
    </subcellularLocation>
    <subcellularLocation>
        <location evidence="2">Nucleus</location>
    </subcellularLocation>
</comment>
<dbReference type="Pfam" id="PF06337">
    <property type="entry name" value="DUSP"/>
    <property type="match status" value="1"/>
</dbReference>
<evidence type="ECO:0000256" key="2">
    <source>
        <dbReference type="ARBA" id="ARBA00004123"/>
    </source>
</evidence>
<dbReference type="Gene3D" id="3.30.2230.10">
    <property type="entry name" value="DUSP-like"/>
    <property type="match status" value="1"/>
</dbReference>
<dbReference type="InterPro" id="IPR006615">
    <property type="entry name" value="Pept_C19_DUSP"/>
</dbReference>